<gene>
    <name evidence="4" type="ORF">RAMLITH_15635</name>
</gene>
<feature type="domain" description="BON" evidence="3">
    <location>
        <begin position="105"/>
        <end position="173"/>
    </location>
</feature>
<dbReference type="PROSITE" id="PS50914">
    <property type="entry name" value="BON"/>
    <property type="match status" value="1"/>
</dbReference>
<organism evidence="4 5">
    <name type="scientific">Ramlibacter lithotrophicus</name>
    <dbReference type="NCBI Taxonomy" id="2606681"/>
    <lineage>
        <taxon>Bacteria</taxon>
        <taxon>Pseudomonadati</taxon>
        <taxon>Pseudomonadota</taxon>
        <taxon>Betaproteobacteria</taxon>
        <taxon>Burkholderiales</taxon>
        <taxon>Comamonadaceae</taxon>
        <taxon>Ramlibacter</taxon>
    </lineage>
</organism>
<protein>
    <submittedName>
        <fullName evidence="4">BON domain-containing protein</fullName>
    </submittedName>
</protein>
<feature type="signal peptide" evidence="2">
    <location>
        <begin position="1"/>
        <end position="27"/>
    </location>
</feature>
<name>A0A7X6I791_9BURK</name>
<accession>A0A7X6I791</accession>
<comment type="caution">
    <text evidence="4">The sequence shown here is derived from an EMBL/GenBank/DDBJ whole genome shotgun (WGS) entry which is preliminary data.</text>
</comment>
<keyword evidence="2" id="KW-0732">Signal</keyword>
<feature type="region of interest" description="Disordered" evidence="1">
    <location>
        <begin position="29"/>
        <end position="95"/>
    </location>
</feature>
<dbReference type="Gene3D" id="3.30.1340.30">
    <property type="match status" value="1"/>
</dbReference>
<dbReference type="PROSITE" id="PS51257">
    <property type="entry name" value="PROKAR_LIPOPROTEIN"/>
    <property type="match status" value="1"/>
</dbReference>
<dbReference type="InterPro" id="IPR007055">
    <property type="entry name" value="BON_dom"/>
</dbReference>
<dbReference type="InterPro" id="IPR014004">
    <property type="entry name" value="Transpt-assoc_nodulatn_dom_bac"/>
</dbReference>
<feature type="chain" id="PRO_5031200908" evidence="2">
    <location>
        <begin position="28"/>
        <end position="174"/>
    </location>
</feature>
<dbReference type="Proteomes" id="UP000521868">
    <property type="component" value="Unassembled WGS sequence"/>
</dbReference>
<reference evidence="4 5" key="1">
    <citation type="journal article" date="2020" name="Nature">
        <title>Bacterial chemolithoautotrophy via manganese oxidation.</title>
        <authorList>
            <person name="Yu H."/>
            <person name="Leadbetter J.R."/>
        </authorList>
    </citation>
    <scope>NUCLEOTIDE SEQUENCE [LARGE SCALE GENOMIC DNA]</scope>
    <source>
        <strain evidence="4 5">RBP-1</strain>
    </source>
</reference>
<dbReference type="InterPro" id="IPR051686">
    <property type="entry name" value="Lipoprotein_DolP"/>
</dbReference>
<dbReference type="SMART" id="SM00749">
    <property type="entry name" value="BON"/>
    <property type="match status" value="1"/>
</dbReference>
<dbReference type="PANTHER" id="PTHR34606:SF15">
    <property type="entry name" value="BON DOMAIN-CONTAINING PROTEIN"/>
    <property type="match status" value="1"/>
</dbReference>
<keyword evidence="5" id="KW-1185">Reference proteome</keyword>
<evidence type="ECO:0000256" key="1">
    <source>
        <dbReference type="SAM" id="MobiDB-lite"/>
    </source>
</evidence>
<proteinExistence type="predicted"/>
<evidence type="ECO:0000313" key="5">
    <source>
        <dbReference type="Proteomes" id="UP000521868"/>
    </source>
</evidence>
<dbReference type="AlphaFoldDB" id="A0A7X6I791"/>
<dbReference type="EMBL" id="VTOX01000005">
    <property type="protein sequence ID" value="NKE67256.1"/>
    <property type="molecule type" value="Genomic_DNA"/>
</dbReference>
<evidence type="ECO:0000313" key="4">
    <source>
        <dbReference type="EMBL" id="NKE67256.1"/>
    </source>
</evidence>
<dbReference type="PANTHER" id="PTHR34606">
    <property type="entry name" value="BON DOMAIN-CONTAINING PROTEIN"/>
    <property type="match status" value="1"/>
</dbReference>
<dbReference type="Pfam" id="PF04972">
    <property type="entry name" value="BON"/>
    <property type="match status" value="1"/>
</dbReference>
<dbReference type="RefSeq" id="WP_168108379.1">
    <property type="nucleotide sequence ID" value="NZ_VTOX01000005.1"/>
</dbReference>
<evidence type="ECO:0000259" key="3">
    <source>
        <dbReference type="PROSITE" id="PS50914"/>
    </source>
</evidence>
<feature type="compositionally biased region" description="Basic and acidic residues" evidence="1">
    <location>
        <begin position="45"/>
        <end position="77"/>
    </location>
</feature>
<sequence>MRTHQRKSLLAVSAAALALGLAACDRADDRTAATHESATGQNEQVARDSRDKTRETAREARQETREAARETRKDAREATAAADASMDRAAQDTRAMGAAAAGKVDDATITAKVNAALAADRELSALRVDVDTRDGVVTLSGPAPTASAKERAAELALKVKGVASVNNQLTIRAG</sequence>
<evidence type="ECO:0000256" key="2">
    <source>
        <dbReference type="SAM" id="SignalP"/>
    </source>
</evidence>